<feature type="transmembrane region" description="Helical" evidence="8">
    <location>
        <begin position="85"/>
        <end position="105"/>
    </location>
</feature>
<evidence type="ECO:0000259" key="9">
    <source>
        <dbReference type="PROSITE" id="PS50850"/>
    </source>
</evidence>
<organism evidence="10 11">
    <name type="scientific">Aquisalimonas asiatica</name>
    <dbReference type="NCBI Taxonomy" id="406100"/>
    <lineage>
        <taxon>Bacteria</taxon>
        <taxon>Pseudomonadati</taxon>
        <taxon>Pseudomonadota</taxon>
        <taxon>Gammaproteobacteria</taxon>
        <taxon>Chromatiales</taxon>
        <taxon>Ectothiorhodospiraceae</taxon>
        <taxon>Aquisalimonas</taxon>
    </lineage>
</organism>
<evidence type="ECO:0000256" key="7">
    <source>
        <dbReference type="ARBA" id="ARBA00023136"/>
    </source>
</evidence>
<dbReference type="InterPro" id="IPR011701">
    <property type="entry name" value="MFS"/>
</dbReference>
<keyword evidence="11" id="KW-1185">Reference proteome</keyword>
<feature type="transmembrane region" description="Helical" evidence="8">
    <location>
        <begin position="145"/>
        <end position="166"/>
    </location>
</feature>
<evidence type="ECO:0000256" key="5">
    <source>
        <dbReference type="ARBA" id="ARBA00022692"/>
    </source>
</evidence>
<evidence type="ECO:0000256" key="6">
    <source>
        <dbReference type="ARBA" id="ARBA00022989"/>
    </source>
</evidence>
<evidence type="ECO:0000256" key="3">
    <source>
        <dbReference type="ARBA" id="ARBA00022448"/>
    </source>
</evidence>
<keyword evidence="7 8" id="KW-0472">Membrane</keyword>
<evidence type="ECO:0000256" key="2">
    <source>
        <dbReference type="ARBA" id="ARBA00008537"/>
    </source>
</evidence>
<evidence type="ECO:0000313" key="10">
    <source>
        <dbReference type="EMBL" id="SEP03232.1"/>
    </source>
</evidence>
<keyword evidence="5 8" id="KW-0812">Transmembrane</keyword>
<keyword evidence="3" id="KW-0813">Transport</keyword>
<dbReference type="STRING" id="406100.SAMN04488052_10720"/>
<feature type="transmembrane region" description="Helical" evidence="8">
    <location>
        <begin position="111"/>
        <end position="133"/>
    </location>
</feature>
<dbReference type="InterPro" id="IPR004638">
    <property type="entry name" value="EmrB-like"/>
</dbReference>
<accession>A0A1H8UJ32</accession>
<proteinExistence type="inferred from homology"/>
<dbReference type="PRINTS" id="PR01036">
    <property type="entry name" value="TCRTETB"/>
</dbReference>
<dbReference type="Gene3D" id="1.20.1720.10">
    <property type="entry name" value="Multidrug resistance protein D"/>
    <property type="match status" value="1"/>
</dbReference>
<comment type="similarity">
    <text evidence="2">Belongs to the major facilitator superfamily. EmrB family.</text>
</comment>
<dbReference type="InterPro" id="IPR020846">
    <property type="entry name" value="MFS_dom"/>
</dbReference>
<dbReference type="Pfam" id="PF07690">
    <property type="entry name" value="MFS_1"/>
    <property type="match status" value="1"/>
</dbReference>
<dbReference type="PANTHER" id="PTHR42718">
    <property type="entry name" value="MAJOR FACILITATOR SUPERFAMILY MULTIDRUG TRANSPORTER MFSC"/>
    <property type="match status" value="1"/>
</dbReference>
<dbReference type="GO" id="GO:0022857">
    <property type="term" value="F:transmembrane transporter activity"/>
    <property type="evidence" value="ECO:0007669"/>
    <property type="project" value="InterPro"/>
</dbReference>
<gene>
    <name evidence="10" type="ORF">SAMN04488052_10720</name>
</gene>
<feature type="transmembrane region" description="Helical" evidence="8">
    <location>
        <begin position="206"/>
        <end position="226"/>
    </location>
</feature>
<dbReference type="SUPFAM" id="SSF103473">
    <property type="entry name" value="MFS general substrate transporter"/>
    <property type="match status" value="1"/>
</dbReference>
<feature type="transmembrane region" description="Helical" evidence="8">
    <location>
        <begin position="271"/>
        <end position="296"/>
    </location>
</feature>
<dbReference type="AlphaFoldDB" id="A0A1H8UJ32"/>
<dbReference type="InterPro" id="IPR036259">
    <property type="entry name" value="MFS_trans_sf"/>
</dbReference>
<comment type="subcellular location">
    <subcellularLocation>
        <location evidence="1">Cell membrane</location>
        <topology evidence="1">Multi-pass membrane protein</topology>
    </subcellularLocation>
</comment>
<dbReference type="EMBL" id="FOEG01000007">
    <property type="protein sequence ID" value="SEP03232.1"/>
    <property type="molecule type" value="Genomic_DNA"/>
</dbReference>
<dbReference type="Proteomes" id="UP000199657">
    <property type="component" value="Unassembled WGS sequence"/>
</dbReference>
<dbReference type="NCBIfam" id="TIGR00711">
    <property type="entry name" value="efflux_EmrB"/>
    <property type="match status" value="1"/>
</dbReference>
<keyword evidence="6 8" id="KW-1133">Transmembrane helix</keyword>
<evidence type="ECO:0000256" key="8">
    <source>
        <dbReference type="SAM" id="Phobius"/>
    </source>
</evidence>
<evidence type="ECO:0000313" key="11">
    <source>
        <dbReference type="Proteomes" id="UP000199657"/>
    </source>
</evidence>
<sequence length="485" mass="50340">MRHEVTSLFERYGPAYKWLALVAVMLGTLSTAVATTVVNVAIPDVMGVFNVGQSEAHWLSTGFLAAMTTAILLNAWALQRFGMRRVYAAGMAVFVLASLLGALATTLELVILARVLQGLVAGLLQPLAITLIYQVFPERQRGLGVGLFGLGVILGPAVGPAIGGVLVDLTGWRAVMVLPAPTAVLGGLLALFFVPRGRVSGRRPQLDWVSLVVLGVAVTALLWAMVSGQRLGWTHPPVLAALILVPALTAGFVARQLLARDPLLDPRLYRVPAFAAGSTIALLFGAGLFGSTYLIPLFVQEIQGMTPTAAGVVLMPAGLVMAAAFPLGGLLADRMRPVVPIMAGLVIMAVSCVAMGFAGPGTGLLAVMGWVALGRLGLGLGMPSIHTGSLSRLPLTSTAQGAGALNFAQQFGGALGVTSLSVLLDWRAVREVEAVAGAEGVAGGLAALPPDLYRQAYVAGFQWSFLLLGAVFLLALVAASRFGRQ</sequence>
<keyword evidence="4" id="KW-1003">Cell membrane</keyword>
<feature type="transmembrane region" description="Helical" evidence="8">
    <location>
        <begin position="58"/>
        <end position="78"/>
    </location>
</feature>
<evidence type="ECO:0000256" key="4">
    <source>
        <dbReference type="ARBA" id="ARBA00022475"/>
    </source>
</evidence>
<evidence type="ECO:0000256" key="1">
    <source>
        <dbReference type="ARBA" id="ARBA00004651"/>
    </source>
</evidence>
<name>A0A1H8UJ32_9GAMM</name>
<feature type="transmembrane region" description="Helical" evidence="8">
    <location>
        <begin position="344"/>
        <end position="373"/>
    </location>
</feature>
<protein>
    <submittedName>
        <fullName evidence="10">Drug resistance transporter, EmrB/QacA subfamily</fullName>
    </submittedName>
</protein>
<dbReference type="GO" id="GO:0005886">
    <property type="term" value="C:plasma membrane"/>
    <property type="evidence" value="ECO:0007669"/>
    <property type="project" value="UniProtKB-SubCell"/>
</dbReference>
<dbReference type="OrthoDB" id="9812221at2"/>
<reference evidence="10 11" key="1">
    <citation type="submission" date="2016-10" db="EMBL/GenBank/DDBJ databases">
        <authorList>
            <person name="de Groot N.N."/>
        </authorList>
    </citation>
    <scope>NUCLEOTIDE SEQUENCE [LARGE SCALE GENOMIC DNA]</scope>
    <source>
        <strain evidence="10 11">CGMCC 1.6291</strain>
    </source>
</reference>
<dbReference type="PANTHER" id="PTHR42718:SF9">
    <property type="entry name" value="MAJOR FACILITATOR SUPERFAMILY MULTIDRUG TRANSPORTER MFSC"/>
    <property type="match status" value="1"/>
</dbReference>
<feature type="transmembrane region" description="Helical" evidence="8">
    <location>
        <begin position="172"/>
        <end position="194"/>
    </location>
</feature>
<feature type="transmembrane region" description="Helical" evidence="8">
    <location>
        <begin position="456"/>
        <end position="479"/>
    </location>
</feature>
<dbReference type="PROSITE" id="PS50850">
    <property type="entry name" value="MFS"/>
    <property type="match status" value="1"/>
</dbReference>
<dbReference type="Gene3D" id="1.20.1250.20">
    <property type="entry name" value="MFS general substrate transporter like domains"/>
    <property type="match status" value="1"/>
</dbReference>
<dbReference type="RefSeq" id="WP_091645006.1">
    <property type="nucleotide sequence ID" value="NZ_FOEG01000007.1"/>
</dbReference>
<feature type="domain" description="Major facilitator superfamily (MFS) profile" evidence="9">
    <location>
        <begin position="20"/>
        <end position="485"/>
    </location>
</feature>
<feature type="transmembrane region" description="Helical" evidence="8">
    <location>
        <begin position="308"/>
        <end position="332"/>
    </location>
</feature>
<feature type="transmembrane region" description="Helical" evidence="8">
    <location>
        <begin position="238"/>
        <end position="259"/>
    </location>
</feature>